<dbReference type="AlphaFoldDB" id="A0A1H1Q5B0"/>
<keyword evidence="4 6" id="KW-0472">Membrane</keyword>
<dbReference type="EC" id="3.4.21.89" evidence="5"/>
<dbReference type="GO" id="GO:0006465">
    <property type="term" value="P:signal peptide processing"/>
    <property type="evidence" value="ECO:0007669"/>
    <property type="project" value="UniProtKB-UniRule"/>
</dbReference>
<dbReference type="InterPro" id="IPR019533">
    <property type="entry name" value="Peptidase_S26"/>
</dbReference>
<keyword evidence="3 6" id="KW-1133">Transmembrane helix</keyword>
<evidence type="ECO:0000256" key="4">
    <source>
        <dbReference type="ARBA" id="ARBA00023136"/>
    </source>
</evidence>
<dbReference type="Proteomes" id="UP000182126">
    <property type="component" value="Chromosome I"/>
</dbReference>
<evidence type="ECO:0000256" key="6">
    <source>
        <dbReference type="SAM" id="Phobius"/>
    </source>
</evidence>
<reference evidence="8 9" key="1">
    <citation type="submission" date="2016-10" db="EMBL/GenBank/DDBJ databases">
        <authorList>
            <person name="de Groot N.N."/>
        </authorList>
    </citation>
    <scope>NUCLEOTIDE SEQUENCE [LARGE SCALE GENOMIC DNA]</scope>
    <source>
        <strain evidence="8 9">DSM 15019</strain>
    </source>
</reference>
<evidence type="ECO:0000259" key="7">
    <source>
        <dbReference type="Pfam" id="PF10502"/>
    </source>
</evidence>
<dbReference type="EMBL" id="LT629770">
    <property type="protein sequence ID" value="SDS18447.1"/>
    <property type="molecule type" value="Genomic_DNA"/>
</dbReference>
<dbReference type="NCBIfam" id="TIGR02228">
    <property type="entry name" value="sigpep_I_arch"/>
    <property type="match status" value="1"/>
</dbReference>
<evidence type="ECO:0000256" key="1">
    <source>
        <dbReference type="ARBA" id="ARBA00004370"/>
    </source>
</evidence>
<dbReference type="GO" id="GO:0004252">
    <property type="term" value="F:serine-type endopeptidase activity"/>
    <property type="evidence" value="ECO:0007669"/>
    <property type="project" value="UniProtKB-UniRule"/>
</dbReference>
<gene>
    <name evidence="8" type="ORF">SAMN04489809_1276</name>
</gene>
<feature type="transmembrane region" description="Helical" evidence="6">
    <location>
        <begin position="106"/>
        <end position="128"/>
    </location>
</feature>
<accession>A0A1H1Q5B0</accession>
<dbReference type="GO" id="GO:0009003">
    <property type="term" value="F:signal peptidase activity"/>
    <property type="evidence" value="ECO:0007669"/>
    <property type="project" value="UniProtKB-EC"/>
</dbReference>
<name>A0A1H1Q5B0_9MICO</name>
<comment type="subcellular location">
    <subcellularLocation>
        <location evidence="1">Membrane</location>
    </subcellularLocation>
</comment>
<keyword evidence="2 6" id="KW-0812">Transmembrane</keyword>
<dbReference type="InterPro" id="IPR001733">
    <property type="entry name" value="Peptidase_S26B"/>
</dbReference>
<evidence type="ECO:0000256" key="2">
    <source>
        <dbReference type="ARBA" id="ARBA00022692"/>
    </source>
</evidence>
<sequence length="166" mass="17171">MLGDLLLWCAAAAGTICIVLVILAATSQITLILFRTGSMAPTIPAGSVAVVQRVPAEEVEVGDVVTVDRPGELPVTHRVTAVEPGAAEDERMLTLRGDANAAEDPVAYPVSSVRTVLFAVPGAAAVVVALGDPVVLAVLTIAATALVVWAFWPRTPRRAPVRTEGS</sequence>
<evidence type="ECO:0000256" key="3">
    <source>
        <dbReference type="ARBA" id="ARBA00022989"/>
    </source>
</evidence>
<dbReference type="SUPFAM" id="SSF51306">
    <property type="entry name" value="LexA/Signal peptidase"/>
    <property type="match status" value="1"/>
</dbReference>
<protein>
    <recommendedName>
        <fullName evidence="5">Signal peptidase I</fullName>
        <ecNumber evidence="5">3.4.21.89</ecNumber>
    </recommendedName>
</protein>
<evidence type="ECO:0000313" key="9">
    <source>
        <dbReference type="Proteomes" id="UP000182126"/>
    </source>
</evidence>
<feature type="domain" description="Peptidase S26" evidence="7">
    <location>
        <begin position="13"/>
        <end position="82"/>
    </location>
</feature>
<organism evidence="8 9">
    <name type="scientific">Microbacterium paraoxydans</name>
    <dbReference type="NCBI Taxonomy" id="199592"/>
    <lineage>
        <taxon>Bacteria</taxon>
        <taxon>Bacillati</taxon>
        <taxon>Actinomycetota</taxon>
        <taxon>Actinomycetes</taxon>
        <taxon>Micrococcales</taxon>
        <taxon>Microbacteriaceae</taxon>
        <taxon>Microbacterium</taxon>
    </lineage>
</organism>
<evidence type="ECO:0000313" key="8">
    <source>
        <dbReference type="EMBL" id="SDS18447.1"/>
    </source>
</evidence>
<dbReference type="InterPro" id="IPR036286">
    <property type="entry name" value="LexA/Signal_pep-like_sf"/>
</dbReference>
<feature type="transmembrane region" description="Helical" evidence="6">
    <location>
        <begin position="6"/>
        <end position="34"/>
    </location>
</feature>
<feature type="transmembrane region" description="Helical" evidence="6">
    <location>
        <begin position="134"/>
        <end position="152"/>
    </location>
</feature>
<dbReference type="GO" id="GO:0016020">
    <property type="term" value="C:membrane"/>
    <property type="evidence" value="ECO:0007669"/>
    <property type="project" value="UniProtKB-SubCell"/>
</dbReference>
<proteinExistence type="predicted"/>
<dbReference type="CDD" id="cd06462">
    <property type="entry name" value="Peptidase_S24_S26"/>
    <property type="match status" value="1"/>
</dbReference>
<dbReference type="Pfam" id="PF10502">
    <property type="entry name" value="Peptidase_S26"/>
    <property type="match status" value="1"/>
</dbReference>
<evidence type="ECO:0000256" key="5">
    <source>
        <dbReference type="NCBIfam" id="TIGR02228"/>
    </source>
</evidence>